<evidence type="ECO:0000313" key="4">
    <source>
        <dbReference type="Proteomes" id="UP001152795"/>
    </source>
</evidence>
<keyword evidence="2" id="KW-0479">Metal-binding</keyword>
<feature type="non-terminal residue" evidence="3">
    <location>
        <position position="1"/>
    </location>
</feature>
<dbReference type="OrthoDB" id="5972365at2759"/>
<organism evidence="3 4">
    <name type="scientific">Paramuricea clavata</name>
    <name type="common">Red gorgonian</name>
    <name type="synonym">Violescent sea-whip</name>
    <dbReference type="NCBI Taxonomy" id="317549"/>
    <lineage>
        <taxon>Eukaryota</taxon>
        <taxon>Metazoa</taxon>
        <taxon>Cnidaria</taxon>
        <taxon>Anthozoa</taxon>
        <taxon>Octocorallia</taxon>
        <taxon>Malacalcyonacea</taxon>
        <taxon>Plexauridae</taxon>
        <taxon>Paramuricea</taxon>
    </lineage>
</organism>
<dbReference type="AlphaFoldDB" id="A0A6S7IES1"/>
<dbReference type="InterPro" id="IPR027806">
    <property type="entry name" value="HARBI1_dom"/>
</dbReference>
<evidence type="ECO:0000313" key="3">
    <source>
        <dbReference type="EMBL" id="CAB4016186.1"/>
    </source>
</evidence>
<name>A0A6S7IES1_PARCT</name>
<dbReference type="GO" id="GO:0046872">
    <property type="term" value="F:metal ion binding"/>
    <property type="evidence" value="ECO:0007669"/>
    <property type="project" value="UniProtKB-KW"/>
</dbReference>
<evidence type="ECO:0000256" key="1">
    <source>
        <dbReference type="ARBA" id="ARBA00001968"/>
    </source>
</evidence>
<sequence length="152" mass="17325">SVVCPNGLIANLYGPVAGKHHDAFMLHESNLLQKLEEKFRPPHVFALYGDPAYPLRMHILAPYRGVVVTRDQQLFNKRMSKVRVSVEWAFGKVVQYFAFLDFRKNLKVLLQPIGKYYAVGVILANCHTCLYGSTTSSFFNLPPPDLQTYLHN</sequence>
<comment type="cofactor">
    <cofactor evidence="1">
        <name>a divalent metal cation</name>
        <dbReference type="ChEBI" id="CHEBI:60240"/>
    </cofactor>
</comment>
<accession>A0A6S7IES1</accession>
<dbReference type="EMBL" id="CACRXK020009010">
    <property type="protein sequence ID" value="CAB4016186.1"/>
    <property type="molecule type" value="Genomic_DNA"/>
</dbReference>
<keyword evidence="4" id="KW-1185">Reference proteome</keyword>
<comment type="caution">
    <text evidence="3">The sequence shown here is derived from an EMBL/GenBank/DDBJ whole genome shotgun (WGS) entry which is preliminary data.</text>
</comment>
<gene>
    <name evidence="3" type="ORF">PACLA_8A077744</name>
</gene>
<protein>
    <submittedName>
        <fullName evidence="3">Uncharacterized protein</fullName>
    </submittedName>
</protein>
<proteinExistence type="predicted"/>
<dbReference type="Pfam" id="PF13359">
    <property type="entry name" value="DDE_Tnp_4"/>
    <property type="match status" value="1"/>
</dbReference>
<dbReference type="Proteomes" id="UP001152795">
    <property type="component" value="Unassembled WGS sequence"/>
</dbReference>
<reference evidence="3" key="1">
    <citation type="submission" date="2020-04" db="EMBL/GenBank/DDBJ databases">
        <authorList>
            <person name="Alioto T."/>
            <person name="Alioto T."/>
            <person name="Gomez Garrido J."/>
        </authorList>
    </citation>
    <scope>NUCLEOTIDE SEQUENCE</scope>
    <source>
        <strain evidence="3">A484AB</strain>
    </source>
</reference>
<evidence type="ECO:0000256" key="2">
    <source>
        <dbReference type="ARBA" id="ARBA00022723"/>
    </source>
</evidence>